<gene>
    <name evidence="4" type="ORF">K452DRAFT_311401</name>
</gene>
<dbReference type="AlphaFoldDB" id="A0A6A6B658"/>
<name>A0A6A6B658_9PEZI</name>
<dbReference type="PANTHER" id="PTHR43669">
    <property type="entry name" value="5-KETO-D-GLUCONATE 5-REDUCTASE"/>
    <property type="match status" value="1"/>
</dbReference>
<dbReference type="SUPFAM" id="SSF51735">
    <property type="entry name" value="NAD(P)-binding Rossmann-fold domains"/>
    <property type="match status" value="1"/>
</dbReference>
<proteinExistence type="inferred from homology"/>
<dbReference type="PROSITE" id="PS00061">
    <property type="entry name" value="ADH_SHORT"/>
    <property type="match status" value="1"/>
</dbReference>
<dbReference type="Gene3D" id="3.40.50.720">
    <property type="entry name" value="NAD(P)-binding Rossmann-like Domain"/>
    <property type="match status" value="1"/>
</dbReference>
<comment type="similarity">
    <text evidence="1">Belongs to the short-chain dehydrogenases/reductases (SDR) family.</text>
</comment>
<dbReference type="GO" id="GO:0016491">
    <property type="term" value="F:oxidoreductase activity"/>
    <property type="evidence" value="ECO:0007669"/>
    <property type="project" value="UniProtKB-KW"/>
</dbReference>
<dbReference type="RefSeq" id="XP_033394170.1">
    <property type="nucleotide sequence ID" value="XM_033543421.1"/>
</dbReference>
<dbReference type="InterPro" id="IPR002347">
    <property type="entry name" value="SDR_fam"/>
</dbReference>
<dbReference type="PRINTS" id="PR00081">
    <property type="entry name" value="GDHRDH"/>
</dbReference>
<dbReference type="InterPro" id="IPR020904">
    <property type="entry name" value="Sc_DH/Rdtase_CS"/>
</dbReference>
<keyword evidence="2" id="KW-0521">NADP</keyword>
<protein>
    <submittedName>
        <fullName evidence="4">Uncharacterized protein</fullName>
    </submittedName>
</protein>
<sequence length="272" mass="30178">MPFEYKKVLLIGATSGIGEALAAKMVAEGVKVVVVGRRQDKLDAFVQKHGSDKATAYAFDITKLSEIKKFAADVTAAHPDIDSVFLNSGIQRGMNFQKPESIDLDIFEQELTTNYTSFIHLTVALLPFLQRKKTRTSIIYTTSGLALTPMVRCPNYCSTKAALHHFILVLRQQMVDGGFNVQVVEIFPPAVQTELHDAEVQPDIKDGRSVGMPLADFVNDTWAGLDAGKDQIPVGTSKMSFDSWEQDRQKGFAKMSEHLSEFTQNFYKHGEA</sequence>
<organism evidence="4 5">
    <name type="scientific">Aplosporella prunicola CBS 121167</name>
    <dbReference type="NCBI Taxonomy" id="1176127"/>
    <lineage>
        <taxon>Eukaryota</taxon>
        <taxon>Fungi</taxon>
        <taxon>Dikarya</taxon>
        <taxon>Ascomycota</taxon>
        <taxon>Pezizomycotina</taxon>
        <taxon>Dothideomycetes</taxon>
        <taxon>Dothideomycetes incertae sedis</taxon>
        <taxon>Botryosphaeriales</taxon>
        <taxon>Aplosporellaceae</taxon>
        <taxon>Aplosporella</taxon>
    </lineage>
</organism>
<keyword evidence="5" id="KW-1185">Reference proteome</keyword>
<evidence type="ECO:0000313" key="4">
    <source>
        <dbReference type="EMBL" id="KAF2138457.1"/>
    </source>
</evidence>
<dbReference type="InterPro" id="IPR036291">
    <property type="entry name" value="NAD(P)-bd_dom_sf"/>
</dbReference>
<dbReference type="Proteomes" id="UP000799438">
    <property type="component" value="Unassembled WGS sequence"/>
</dbReference>
<dbReference type="Pfam" id="PF00106">
    <property type="entry name" value="adh_short"/>
    <property type="match status" value="1"/>
</dbReference>
<evidence type="ECO:0000256" key="1">
    <source>
        <dbReference type="ARBA" id="ARBA00006484"/>
    </source>
</evidence>
<dbReference type="PANTHER" id="PTHR43669:SF11">
    <property type="entry name" value="SHORT-CHAIN DEHYDROGENASE_OXIDOREDUCTASE"/>
    <property type="match status" value="1"/>
</dbReference>
<dbReference type="EMBL" id="ML995496">
    <property type="protein sequence ID" value="KAF2138457.1"/>
    <property type="molecule type" value="Genomic_DNA"/>
</dbReference>
<evidence type="ECO:0000256" key="3">
    <source>
        <dbReference type="ARBA" id="ARBA00023002"/>
    </source>
</evidence>
<keyword evidence="3" id="KW-0560">Oxidoreductase</keyword>
<dbReference type="OrthoDB" id="37659at2759"/>
<accession>A0A6A6B658</accession>
<evidence type="ECO:0000256" key="2">
    <source>
        <dbReference type="ARBA" id="ARBA00022857"/>
    </source>
</evidence>
<dbReference type="GeneID" id="54300918"/>
<evidence type="ECO:0000313" key="5">
    <source>
        <dbReference type="Proteomes" id="UP000799438"/>
    </source>
</evidence>
<reference evidence="4" key="1">
    <citation type="journal article" date="2020" name="Stud. Mycol.">
        <title>101 Dothideomycetes genomes: a test case for predicting lifestyles and emergence of pathogens.</title>
        <authorList>
            <person name="Haridas S."/>
            <person name="Albert R."/>
            <person name="Binder M."/>
            <person name="Bloem J."/>
            <person name="Labutti K."/>
            <person name="Salamov A."/>
            <person name="Andreopoulos B."/>
            <person name="Baker S."/>
            <person name="Barry K."/>
            <person name="Bills G."/>
            <person name="Bluhm B."/>
            <person name="Cannon C."/>
            <person name="Castanera R."/>
            <person name="Culley D."/>
            <person name="Daum C."/>
            <person name="Ezra D."/>
            <person name="Gonzalez J."/>
            <person name="Henrissat B."/>
            <person name="Kuo A."/>
            <person name="Liang C."/>
            <person name="Lipzen A."/>
            <person name="Lutzoni F."/>
            <person name="Magnuson J."/>
            <person name="Mondo S."/>
            <person name="Nolan M."/>
            <person name="Ohm R."/>
            <person name="Pangilinan J."/>
            <person name="Park H.-J."/>
            <person name="Ramirez L."/>
            <person name="Alfaro M."/>
            <person name="Sun H."/>
            <person name="Tritt A."/>
            <person name="Yoshinaga Y."/>
            <person name="Zwiers L.-H."/>
            <person name="Turgeon B."/>
            <person name="Goodwin S."/>
            <person name="Spatafora J."/>
            <person name="Crous P."/>
            <person name="Grigoriev I."/>
        </authorList>
    </citation>
    <scope>NUCLEOTIDE SEQUENCE</scope>
    <source>
        <strain evidence="4">CBS 121167</strain>
    </source>
</reference>